<feature type="region of interest" description="Disordered" evidence="1">
    <location>
        <begin position="1"/>
        <end position="28"/>
    </location>
</feature>
<reference evidence="2 3" key="1">
    <citation type="submission" date="2021-04" db="EMBL/GenBank/DDBJ databases">
        <title>Whole genome sequence of Jiella sp. KSK16Y-1.</title>
        <authorList>
            <person name="Tuo L."/>
        </authorList>
    </citation>
    <scope>NUCLEOTIDE SEQUENCE [LARGE SCALE GENOMIC DNA]</scope>
    <source>
        <strain evidence="2 3">KSK16Y-1</strain>
    </source>
</reference>
<feature type="compositionally biased region" description="Basic and acidic residues" evidence="1">
    <location>
        <begin position="43"/>
        <end position="52"/>
    </location>
</feature>
<dbReference type="EMBL" id="JAGJCF010000022">
    <property type="protein sequence ID" value="MBP0617912.1"/>
    <property type="molecule type" value="Genomic_DNA"/>
</dbReference>
<proteinExistence type="predicted"/>
<comment type="caution">
    <text evidence="2">The sequence shown here is derived from an EMBL/GenBank/DDBJ whole genome shotgun (WGS) entry which is preliminary data.</text>
</comment>
<feature type="region of interest" description="Disordered" evidence="1">
    <location>
        <begin position="43"/>
        <end position="75"/>
    </location>
</feature>
<evidence type="ECO:0000313" key="2">
    <source>
        <dbReference type="EMBL" id="MBP0617912.1"/>
    </source>
</evidence>
<evidence type="ECO:0000313" key="3">
    <source>
        <dbReference type="Proteomes" id="UP000678276"/>
    </source>
</evidence>
<organism evidence="2 3">
    <name type="scientific">Jiella mangrovi</name>
    <dbReference type="NCBI Taxonomy" id="2821407"/>
    <lineage>
        <taxon>Bacteria</taxon>
        <taxon>Pseudomonadati</taxon>
        <taxon>Pseudomonadota</taxon>
        <taxon>Alphaproteobacteria</taxon>
        <taxon>Hyphomicrobiales</taxon>
        <taxon>Aurantimonadaceae</taxon>
        <taxon>Jiella</taxon>
    </lineage>
</organism>
<keyword evidence="3" id="KW-1185">Reference proteome</keyword>
<dbReference type="Proteomes" id="UP000678276">
    <property type="component" value="Unassembled WGS sequence"/>
</dbReference>
<accession>A0ABS4BME9</accession>
<sequence length="75" mass="8144">MGAILSFERKKFGDDPSPPTRNQQGGTAEIVILPCIRYERRAASEAHRDVHGKGTRSAMSGERCSNSISRDPTAA</sequence>
<name>A0ABS4BME9_9HYPH</name>
<evidence type="ECO:0000256" key="1">
    <source>
        <dbReference type="SAM" id="MobiDB-lite"/>
    </source>
</evidence>
<feature type="compositionally biased region" description="Polar residues" evidence="1">
    <location>
        <begin position="63"/>
        <end position="75"/>
    </location>
</feature>
<protein>
    <submittedName>
        <fullName evidence="2">Uncharacterized protein</fullName>
    </submittedName>
</protein>
<dbReference type="RefSeq" id="WP_209597145.1">
    <property type="nucleotide sequence ID" value="NZ_JAGJCF010000022.1"/>
</dbReference>
<gene>
    <name evidence="2" type="ORF">J6595_20225</name>
</gene>